<gene>
    <name evidence="1" type="ORF">Q7A36_01360</name>
</gene>
<dbReference type="EMBL" id="JAUTWS010000001">
    <property type="protein sequence ID" value="MDO9706970.1"/>
    <property type="molecule type" value="Genomic_DNA"/>
</dbReference>
<proteinExistence type="predicted"/>
<dbReference type="RefSeq" id="WP_305101839.1">
    <property type="nucleotide sequence ID" value="NZ_JAUTWS010000001.1"/>
</dbReference>
<name>A0ABT9DSU5_9PROT</name>
<reference evidence="1 2" key="1">
    <citation type="submission" date="2023-08" db="EMBL/GenBank/DDBJ databases">
        <title>The draft genome sequence of Paracraurococcus sp. LOR1-02.</title>
        <authorList>
            <person name="Kingkaew E."/>
            <person name="Tanasupawat S."/>
        </authorList>
    </citation>
    <scope>NUCLEOTIDE SEQUENCE [LARGE SCALE GENOMIC DNA]</scope>
    <source>
        <strain evidence="1 2">LOR1-02</strain>
    </source>
</reference>
<keyword evidence="2" id="KW-1185">Reference proteome</keyword>
<sequence>MDLNVLLRGQSNAFLTGLFHGNDIVARAQQLLGFDGVTDKVTLEYAHDQPDAAGNTVYSGTSFLNEWLNPTSTGGWQVGQLEQGLLNYINALPAAQKAEPTAVVWLHSEYDSGFGTLTPAYWESAVQYDAALVRQAFGKDAASLPYLFVSAIPYGSGTDAGHQAIRIGMEELADNPAFNASIAARIQDANMDWDINGTYGGSHMSWQDQDILATRIALSIAQDFAAYAKPGSAVALAGGQVDNLGPEVISATVSAPNQLMLKVAFDAASSLAALDASAAQGVGWSLIGADGTKISGGAAALAIGGPDTLYVSFNGLIPAGAKLYYGYGYGRLAGADGTGEGHAVYDNAGLPIWVDAHGLAVGGAAVAGPDTATGNAVQVGAAGGSFTGTAAAETWVFSQGSGATTIANFDPTQDNLSFSGIPGDHLIYWDTAPLGFAGLGVTWTGAQGGVILPGVSAVPDSHVLIA</sequence>
<accession>A0ABT9DSU5</accession>
<dbReference type="Proteomes" id="UP001243009">
    <property type="component" value="Unassembled WGS sequence"/>
</dbReference>
<protein>
    <submittedName>
        <fullName evidence="1">Uncharacterized protein</fullName>
    </submittedName>
</protein>
<evidence type="ECO:0000313" key="1">
    <source>
        <dbReference type="EMBL" id="MDO9706970.1"/>
    </source>
</evidence>
<evidence type="ECO:0000313" key="2">
    <source>
        <dbReference type="Proteomes" id="UP001243009"/>
    </source>
</evidence>
<comment type="caution">
    <text evidence="1">The sequence shown here is derived from an EMBL/GenBank/DDBJ whole genome shotgun (WGS) entry which is preliminary data.</text>
</comment>
<organism evidence="1 2">
    <name type="scientific">Paracraurococcus lichenis</name>
    <dbReference type="NCBI Taxonomy" id="3064888"/>
    <lineage>
        <taxon>Bacteria</taxon>
        <taxon>Pseudomonadati</taxon>
        <taxon>Pseudomonadota</taxon>
        <taxon>Alphaproteobacteria</taxon>
        <taxon>Acetobacterales</taxon>
        <taxon>Roseomonadaceae</taxon>
        <taxon>Paracraurococcus</taxon>
    </lineage>
</organism>